<proteinExistence type="predicted"/>
<accession>A0A1J9PQ00</accession>
<keyword evidence="3" id="KW-1185">Reference proteome</keyword>
<evidence type="ECO:0000313" key="2">
    <source>
        <dbReference type="EMBL" id="OJD18254.1"/>
    </source>
</evidence>
<evidence type="ECO:0000259" key="1">
    <source>
        <dbReference type="Pfam" id="PF24968"/>
    </source>
</evidence>
<reference evidence="2 3" key="1">
    <citation type="submission" date="2015-07" db="EMBL/GenBank/DDBJ databases">
        <title>Emmonsia species relationships and genome sequence.</title>
        <authorList>
            <consortium name="The Broad Institute Genomics Platform"/>
            <person name="Cuomo C.A."/>
            <person name="Munoz J.F."/>
            <person name="Imamovic A."/>
            <person name="Priest M.E."/>
            <person name="Young S."/>
            <person name="Clay O.K."/>
            <person name="McEwen J.G."/>
        </authorList>
    </citation>
    <scope>NUCLEOTIDE SEQUENCE [LARGE SCALE GENOMIC DNA]</scope>
    <source>
        <strain evidence="2 3">UAMH 9510</strain>
    </source>
</reference>
<protein>
    <recommendedName>
        <fullName evidence="1">DUF7770 domain-containing protein</fullName>
    </recommendedName>
</protein>
<dbReference type="Proteomes" id="UP000182235">
    <property type="component" value="Unassembled WGS sequence"/>
</dbReference>
<feature type="domain" description="DUF7770" evidence="1">
    <location>
        <begin position="41"/>
        <end position="180"/>
    </location>
</feature>
<comment type="caution">
    <text evidence="2">The sequence shown here is derived from an EMBL/GenBank/DDBJ whole genome shotgun (WGS) entry which is preliminary data.</text>
</comment>
<organism evidence="2 3">
    <name type="scientific">Emergomyces pasteurianus Ep9510</name>
    <dbReference type="NCBI Taxonomy" id="1447872"/>
    <lineage>
        <taxon>Eukaryota</taxon>
        <taxon>Fungi</taxon>
        <taxon>Dikarya</taxon>
        <taxon>Ascomycota</taxon>
        <taxon>Pezizomycotina</taxon>
        <taxon>Eurotiomycetes</taxon>
        <taxon>Eurotiomycetidae</taxon>
        <taxon>Onygenales</taxon>
        <taxon>Ajellomycetaceae</taxon>
        <taxon>Emergomyces</taxon>
    </lineage>
</organism>
<gene>
    <name evidence="2" type="ORF">AJ78_01693</name>
</gene>
<dbReference type="EMBL" id="LGRN01000040">
    <property type="protein sequence ID" value="OJD18254.1"/>
    <property type="molecule type" value="Genomic_DNA"/>
</dbReference>
<dbReference type="Pfam" id="PF24968">
    <property type="entry name" value="DUF7770"/>
    <property type="match status" value="1"/>
</dbReference>
<evidence type="ECO:0000313" key="3">
    <source>
        <dbReference type="Proteomes" id="UP000182235"/>
    </source>
</evidence>
<sequence length="181" mass="20265">MNTIQAPAFQPLRYIPAEEKEAMLNLTVLWVDAAAHGRLPKGGNHWCFYLRVSDDRSVRVDISPSYSVPSVVMPGGSKAIMIVSHLPSPVSNSATKVVRLDVPPGSTTRDFINSIVNAKRHQYEFNAEGQGCRFWVDHQITLFESQGFFLHGSQITEAKNAIRTQYPDQIQYPLVIGSYYP</sequence>
<dbReference type="VEuPathDB" id="FungiDB:AJ78_01693"/>
<dbReference type="STRING" id="1447872.A0A1J9PQ00"/>
<dbReference type="OrthoDB" id="3527137at2759"/>
<dbReference type="InterPro" id="IPR056672">
    <property type="entry name" value="DUF7770"/>
</dbReference>
<dbReference type="AlphaFoldDB" id="A0A1J9PQ00"/>
<name>A0A1J9PQ00_9EURO</name>